<comment type="caution">
    <text evidence="1">The sequence shown here is derived from an EMBL/GenBank/DDBJ whole genome shotgun (WGS) entry which is preliminary data.</text>
</comment>
<dbReference type="AlphaFoldDB" id="A0AAV7TZB4"/>
<evidence type="ECO:0000313" key="1">
    <source>
        <dbReference type="EMBL" id="KAJ1181511.1"/>
    </source>
</evidence>
<proteinExistence type="predicted"/>
<reference evidence="1" key="1">
    <citation type="journal article" date="2022" name="bioRxiv">
        <title>Sequencing and chromosome-scale assembly of the giantPleurodeles waltlgenome.</title>
        <authorList>
            <person name="Brown T."/>
            <person name="Elewa A."/>
            <person name="Iarovenko S."/>
            <person name="Subramanian E."/>
            <person name="Araus A.J."/>
            <person name="Petzold A."/>
            <person name="Susuki M."/>
            <person name="Suzuki K.-i.T."/>
            <person name="Hayashi T."/>
            <person name="Toyoda A."/>
            <person name="Oliveira C."/>
            <person name="Osipova E."/>
            <person name="Leigh N.D."/>
            <person name="Simon A."/>
            <person name="Yun M.H."/>
        </authorList>
    </citation>
    <scope>NUCLEOTIDE SEQUENCE</scope>
    <source>
        <strain evidence="1">20211129_DDA</strain>
        <tissue evidence="1">Liver</tissue>
    </source>
</reference>
<gene>
    <name evidence="1" type="ORF">NDU88_006718</name>
</gene>
<protein>
    <submittedName>
        <fullName evidence="1">Uncharacterized protein</fullName>
    </submittedName>
</protein>
<dbReference type="Proteomes" id="UP001066276">
    <property type="component" value="Chromosome 3_2"/>
</dbReference>
<sequence length="100" mass="11087">MPRPTRSGNAAEALFAQKVSVAAPGLEGSGKVPAAVQCICLFGYILPRFEEFSRVAITEDGNRFQNFYRAANLQTRERCHSVARYISLFILTGILALERH</sequence>
<keyword evidence="2" id="KW-1185">Reference proteome</keyword>
<accession>A0AAV7TZB4</accession>
<organism evidence="1 2">
    <name type="scientific">Pleurodeles waltl</name>
    <name type="common">Iberian ribbed newt</name>
    <dbReference type="NCBI Taxonomy" id="8319"/>
    <lineage>
        <taxon>Eukaryota</taxon>
        <taxon>Metazoa</taxon>
        <taxon>Chordata</taxon>
        <taxon>Craniata</taxon>
        <taxon>Vertebrata</taxon>
        <taxon>Euteleostomi</taxon>
        <taxon>Amphibia</taxon>
        <taxon>Batrachia</taxon>
        <taxon>Caudata</taxon>
        <taxon>Salamandroidea</taxon>
        <taxon>Salamandridae</taxon>
        <taxon>Pleurodelinae</taxon>
        <taxon>Pleurodeles</taxon>
    </lineage>
</organism>
<dbReference type="EMBL" id="JANPWB010000006">
    <property type="protein sequence ID" value="KAJ1181511.1"/>
    <property type="molecule type" value="Genomic_DNA"/>
</dbReference>
<evidence type="ECO:0000313" key="2">
    <source>
        <dbReference type="Proteomes" id="UP001066276"/>
    </source>
</evidence>
<name>A0AAV7TZB4_PLEWA</name>